<protein>
    <submittedName>
        <fullName evidence="1">Uncharacterized protein</fullName>
    </submittedName>
</protein>
<name>A0AAV7E7U4_ARIFI</name>
<proteinExistence type="predicted"/>
<reference evidence="1 2" key="1">
    <citation type="submission" date="2021-07" db="EMBL/GenBank/DDBJ databases">
        <title>The Aristolochia fimbriata genome: insights into angiosperm evolution, floral development and chemical biosynthesis.</title>
        <authorList>
            <person name="Jiao Y."/>
        </authorList>
    </citation>
    <scope>NUCLEOTIDE SEQUENCE [LARGE SCALE GENOMIC DNA]</scope>
    <source>
        <strain evidence="1">IBCAS-2021</strain>
        <tissue evidence="1">Leaf</tissue>
    </source>
</reference>
<organism evidence="1 2">
    <name type="scientific">Aristolochia fimbriata</name>
    <name type="common">White veined hardy Dutchman's pipe vine</name>
    <dbReference type="NCBI Taxonomy" id="158543"/>
    <lineage>
        <taxon>Eukaryota</taxon>
        <taxon>Viridiplantae</taxon>
        <taxon>Streptophyta</taxon>
        <taxon>Embryophyta</taxon>
        <taxon>Tracheophyta</taxon>
        <taxon>Spermatophyta</taxon>
        <taxon>Magnoliopsida</taxon>
        <taxon>Magnoliidae</taxon>
        <taxon>Piperales</taxon>
        <taxon>Aristolochiaceae</taxon>
        <taxon>Aristolochia</taxon>
    </lineage>
</organism>
<keyword evidence="2" id="KW-1185">Reference proteome</keyword>
<dbReference type="Proteomes" id="UP000825729">
    <property type="component" value="Unassembled WGS sequence"/>
</dbReference>
<gene>
    <name evidence="1" type="ORF">H6P81_015811</name>
</gene>
<sequence length="75" mass="8300">MLSSSGLEKDQFTPLFLFCVSGFSRPPSTEDFRQSPRGPLHCALPPNPQPSTTAGIGSFLKRQELISIVRCRLHL</sequence>
<dbReference type="AlphaFoldDB" id="A0AAV7E7U4"/>
<dbReference type="EMBL" id="JAINDJ010000006">
    <property type="protein sequence ID" value="KAG9444471.1"/>
    <property type="molecule type" value="Genomic_DNA"/>
</dbReference>
<accession>A0AAV7E7U4</accession>
<comment type="caution">
    <text evidence="1">The sequence shown here is derived from an EMBL/GenBank/DDBJ whole genome shotgun (WGS) entry which is preliminary data.</text>
</comment>
<evidence type="ECO:0000313" key="1">
    <source>
        <dbReference type="EMBL" id="KAG9444471.1"/>
    </source>
</evidence>
<evidence type="ECO:0000313" key="2">
    <source>
        <dbReference type="Proteomes" id="UP000825729"/>
    </source>
</evidence>